<dbReference type="InterPro" id="IPR000620">
    <property type="entry name" value="EamA_dom"/>
</dbReference>
<dbReference type="PANTHER" id="PTHR32322:SF2">
    <property type="entry name" value="EAMA DOMAIN-CONTAINING PROTEIN"/>
    <property type="match status" value="1"/>
</dbReference>
<dbReference type="OrthoDB" id="5338957at2"/>
<dbReference type="PANTHER" id="PTHR32322">
    <property type="entry name" value="INNER MEMBRANE TRANSPORTER"/>
    <property type="match status" value="1"/>
</dbReference>
<dbReference type="GO" id="GO:0016020">
    <property type="term" value="C:membrane"/>
    <property type="evidence" value="ECO:0007669"/>
    <property type="project" value="UniProtKB-SubCell"/>
</dbReference>
<evidence type="ECO:0000256" key="2">
    <source>
        <dbReference type="ARBA" id="ARBA00007362"/>
    </source>
</evidence>
<dbReference type="STRING" id="1560234.SP90_14395"/>
<name>A0A1B7X9S5_9BACT</name>
<feature type="transmembrane region" description="Helical" evidence="6">
    <location>
        <begin position="96"/>
        <end position="114"/>
    </location>
</feature>
<feature type="transmembrane region" description="Helical" evidence="6">
    <location>
        <begin position="216"/>
        <end position="234"/>
    </location>
</feature>
<dbReference type="InterPro" id="IPR037185">
    <property type="entry name" value="EmrE-like"/>
</dbReference>
<feature type="transmembrane region" description="Helical" evidence="6">
    <location>
        <begin position="35"/>
        <end position="53"/>
    </location>
</feature>
<feature type="transmembrane region" description="Helical" evidence="6">
    <location>
        <begin position="246"/>
        <end position="264"/>
    </location>
</feature>
<evidence type="ECO:0000313" key="10">
    <source>
        <dbReference type="Proteomes" id="UP000091979"/>
    </source>
</evidence>
<comment type="similarity">
    <text evidence="2">Belongs to the EamA transporter family.</text>
</comment>
<dbReference type="InterPro" id="IPR050638">
    <property type="entry name" value="AA-Vitamin_Transporters"/>
</dbReference>
<evidence type="ECO:0000259" key="8">
    <source>
        <dbReference type="Pfam" id="PF00892"/>
    </source>
</evidence>
<comment type="subcellular location">
    <subcellularLocation>
        <location evidence="1">Membrane</location>
        <topology evidence="1">Multi-pass membrane protein</topology>
    </subcellularLocation>
</comment>
<gene>
    <name evidence="9" type="ORF">SP90_14395</name>
</gene>
<feature type="domain" description="EamA" evidence="8">
    <location>
        <begin position="6"/>
        <end position="137"/>
    </location>
</feature>
<comment type="caution">
    <text evidence="9">The sequence shown here is derived from an EMBL/GenBank/DDBJ whole genome shotgun (WGS) entry which is preliminary data.</text>
</comment>
<dbReference type="SUPFAM" id="SSF103481">
    <property type="entry name" value="Multidrug resistance efflux transporter EmrE"/>
    <property type="match status" value="2"/>
</dbReference>
<dbReference type="Pfam" id="PF00892">
    <property type="entry name" value="EamA"/>
    <property type="match status" value="2"/>
</dbReference>
<organism evidence="9 10">
    <name type="scientific">Halodesulfovibrio spirochaetisodalis</name>
    <dbReference type="NCBI Taxonomy" id="1560234"/>
    <lineage>
        <taxon>Bacteria</taxon>
        <taxon>Pseudomonadati</taxon>
        <taxon>Thermodesulfobacteriota</taxon>
        <taxon>Desulfovibrionia</taxon>
        <taxon>Desulfovibrionales</taxon>
        <taxon>Desulfovibrionaceae</taxon>
        <taxon>Halodesulfovibrio</taxon>
    </lineage>
</organism>
<dbReference type="EMBL" id="JXMS01000031">
    <property type="protein sequence ID" value="OBQ46082.1"/>
    <property type="molecule type" value="Genomic_DNA"/>
</dbReference>
<keyword evidence="4 6" id="KW-1133">Transmembrane helix</keyword>
<accession>A0A1B7X9S5</accession>
<feature type="transmembrane region" description="Helical" evidence="6">
    <location>
        <begin position="65"/>
        <end position="90"/>
    </location>
</feature>
<sequence length="300" mass="32598">MQILKAHGLVLLATLLIAGSFLASANVTGQVHPVSLNLLRFVIATSCVLPVVLMNKNYRKQIPLVFPRSFVISFFYCGYFVCLFAALLTTTVLNTGTLYTLTPFVTAVFSFVLLKQPIGLSRIFAYTLGAAGTLWVIFEGNIEAFQRLTLNAGDLIFMLGVLSMCGYTISMKLLYKQDSVAVLTCCTLIGGTLWMALAVLMLGIPLQWNLLTTGEYASMIYLAIGTTLVTSYLYQKAATVLSPNNLTAYIYLSPAFVALLNWGVNGKTVSNTVMLGVALSVIATLFLQVMSFAKNKTVGR</sequence>
<evidence type="ECO:0000313" key="9">
    <source>
        <dbReference type="EMBL" id="OBQ46082.1"/>
    </source>
</evidence>
<feature type="signal peptide" evidence="7">
    <location>
        <begin position="1"/>
        <end position="25"/>
    </location>
</feature>
<feature type="transmembrane region" description="Helical" evidence="6">
    <location>
        <begin position="148"/>
        <end position="169"/>
    </location>
</feature>
<dbReference type="RefSeq" id="WP_066857788.1">
    <property type="nucleotide sequence ID" value="NZ_JXMS01000031.1"/>
</dbReference>
<evidence type="ECO:0000256" key="7">
    <source>
        <dbReference type="SAM" id="SignalP"/>
    </source>
</evidence>
<keyword evidence="7" id="KW-0732">Signal</keyword>
<keyword evidence="5 6" id="KW-0472">Membrane</keyword>
<feature type="domain" description="EamA" evidence="8">
    <location>
        <begin position="152"/>
        <end position="287"/>
    </location>
</feature>
<feature type="chain" id="PRO_5008600444" evidence="7">
    <location>
        <begin position="26"/>
        <end position="300"/>
    </location>
</feature>
<feature type="transmembrane region" description="Helical" evidence="6">
    <location>
        <begin position="181"/>
        <end position="204"/>
    </location>
</feature>
<feature type="transmembrane region" description="Helical" evidence="6">
    <location>
        <begin position="270"/>
        <end position="293"/>
    </location>
</feature>
<dbReference type="PATRIC" id="fig|1560234.3.peg.2162"/>
<reference evidence="9 10" key="1">
    <citation type="submission" date="2015-01" db="EMBL/GenBank/DDBJ databases">
        <title>Desulfovibrio sp. JC271 draft genome sequence.</title>
        <authorList>
            <person name="Shivani Y."/>
            <person name="Subhash Y."/>
            <person name="Sasikala C."/>
            <person name="Ramana C.V."/>
        </authorList>
    </citation>
    <scope>NUCLEOTIDE SEQUENCE [LARGE SCALE GENOMIC DNA]</scope>
    <source>
        <strain evidence="9 10">JC271</strain>
    </source>
</reference>
<feature type="transmembrane region" description="Helical" evidence="6">
    <location>
        <begin position="123"/>
        <end position="142"/>
    </location>
</feature>
<evidence type="ECO:0000256" key="4">
    <source>
        <dbReference type="ARBA" id="ARBA00022989"/>
    </source>
</evidence>
<protein>
    <submittedName>
        <fullName evidence="9">Transporter</fullName>
    </submittedName>
</protein>
<evidence type="ECO:0000256" key="6">
    <source>
        <dbReference type="SAM" id="Phobius"/>
    </source>
</evidence>
<keyword evidence="3 6" id="KW-0812">Transmembrane</keyword>
<dbReference type="AlphaFoldDB" id="A0A1B7X9S5"/>
<evidence type="ECO:0000256" key="1">
    <source>
        <dbReference type="ARBA" id="ARBA00004141"/>
    </source>
</evidence>
<evidence type="ECO:0000256" key="3">
    <source>
        <dbReference type="ARBA" id="ARBA00022692"/>
    </source>
</evidence>
<dbReference type="Proteomes" id="UP000091979">
    <property type="component" value="Unassembled WGS sequence"/>
</dbReference>
<evidence type="ECO:0000256" key="5">
    <source>
        <dbReference type="ARBA" id="ARBA00023136"/>
    </source>
</evidence>
<keyword evidence="10" id="KW-1185">Reference proteome</keyword>
<proteinExistence type="inferred from homology"/>